<reference evidence="3" key="2">
    <citation type="journal article" date="2018" name="Plant J.">
        <title>The Sorghum bicolor reference genome: improved assembly, gene annotations, a transcriptome atlas, and signatures of genome organization.</title>
        <authorList>
            <person name="McCormick R.F."/>
            <person name="Truong S.K."/>
            <person name="Sreedasyam A."/>
            <person name="Jenkins J."/>
            <person name="Shu S."/>
            <person name="Sims D."/>
            <person name="Kennedy M."/>
            <person name="Amirebrahimi M."/>
            <person name="Weers B.D."/>
            <person name="McKinley B."/>
            <person name="Mattison A."/>
            <person name="Morishige D.T."/>
            <person name="Grimwood J."/>
            <person name="Schmutz J."/>
            <person name="Mullet J.E."/>
        </authorList>
    </citation>
    <scope>NUCLEOTIDE SEQUENCE [LARGE SCALE GENOMIC DNA]</scope>
    <source>
        <strain evidence="3">cv. BTx623</strain>
    </source>
</reference>
<dbReference type="InterPro" id="IPR013187">
    <property type="entry name" value="F-box-assoc_dom_typ3"/>
</dbReference>
<name>A0A1W0W2P9_SORBI</name>
<proteinExistence type="predicted"/>
<dbReference type="InParanoid" id="A0A1W0W2P9"/>
<dbReference type="OrthoDB" id="689042at2759"/>
<dbReference type="InterPro" id="IPR001810">
    <property type="entry name" value="F-box_dom"/>
</dbReference>
<dbReference type="Proteomes" id="UP000000768">
    <property type="component" value="Chromosome 2"/>
</dbReference>
<reference evidence="2 3" key="1">
    <citation type="journal article" date="2009" name="Nature">
        <title>The Sorghum bicolor genome and the diversification of grasses.</title>
        <authorList>
            <person name="Paterson A.H."/>
            <person name="Bowers J.E."/>
            <person name="Bruggmann R."/>
            <person name="Dubchak I."/>
            <person name="Grimwood J."/>
            <person name="Gundlach H."/>
            <person name="Haberer G."/>
            <person name="Hellsten U."/>
            <person name="Mitros T."/>
            <person name="Poliakov A."/>
            <person name="Schmutz J."/>
            <person name="Spannagl M."/>
            <person name="Tang H."/>
            <person name="Wang X."/>
            <person name="Wicker T."/>
            <person name="Bharti A.K."/>
            <person name="Chapman J."/>
            <person name="Feltus F.A."/>
            <person name="Gowik U."/>
            <person name="Grigoriev I.V."/>
            <person name="Lyons E."/>
            <person name="Maher C.A."/>
            <person name="Martis M."/>
            <person name="Narechania A."/>
            <person name="Otillar R.P."/>
            <person name="Penning B.W."/>
            <person name="Salamov A.A."/>
            <person name="Wang Y."/>
            <person name="Zhang L."/>
            <person name="Carpita N.C."/>
            <person name="Freeling M."/>
            <person name="Gingle A.R."/>
            <person name="Hash C.T."/>
            <person name="Keller B."/>
            <person name="Klein P."/>
            <person name="Kresovich S."/>
            <person name="McCann M.C."/>
            <person name="Ming R."/>
            <person name="Peterson D.G."/>
            <person name="Mehboob-ur-Rahman"/>
            <person name="Ware D."/>
            <person name="Westhoff P."/>
            <person name="Mayer K.F."/>
            <person name="Messing J."/>
            <person name="Rokhsar D.S."/>
        </authorList>
    </citation>
    <scope>NUCLEOTIDE SEQUENCE [LARGE SCALE GENOMIC DNA]</scope>
    <source>
        <strain evidence="3">cv. BTx623</strain>
    </source>
</reference>
<dbReference type="Pfam" id="PF08268">
    <property type="entry name" value="FBA_3"/>
    <property type="match status" value="1"/>
</dbReference>
<dbReference type="OMA" id="NNGSHAM"/>
<sequence length="388" mass="43722">MASSSKMRSGLDRRVMPALAASDTGTLPLDTIYEILLRLPAKDLCRLRIVCRPWQALLSDPQFIVAHATRHPGPLLIAAYRDNEKNGSLVEIMDLSGQSLKKVPKKYGDRVVSMAKDLVHVSNIGCFNSRLLNPATGTMYCFSDRKQQGASYLFGQTASKGEQKVLRRFDKIGSGRSIHELVEVFTLNNGSHAMWRKKQAPPQRVATNKWTDVVIDGVAYLLSWNAFYELAFSREVNREDMIITFDLETEEWGTILGPNISFLGNAFQVLHGVCSPIPRSLTLADLNGSLAVVCLYGIIPRMDIWISTDIAKGNWVNQYHIRFEQYDMRISYVHPVVVLDDQTLVIYIEDKELLQIYNPRSKTFTNVVELEHCSSICLYTGNLLSLVC</sequence>
<dbReference type="AlphaFoldDB" id="A0A1W0W2P9"/>
<evidence type="ECO:0000313" key="2">
    <source>
        <dbReference type="EMBL" id="OQU88658.1"/>
    </source>
</evidence>
<accession>A0A1W0W2P9</accession>
<dbReference type="EMBL" id="CM000761">
    <property type="protein sequence ID" value="OQU88658.1"/>
    <property type="molecule type" value="Genomic_DNA"/>
</dbReference>
<dbReference type="Pfam" id="PF00646">
    <property type="entry name" value="F-box"/>
    <property type="match status" value="1"/>
</dbReference>
<protein>
    <recommendedName>
        <fullName evidence="1">F-box domain-containing protein</fullName>
    </recommendedName>
</protein>
<dbReference type="PROSITE" id="PS50181">
    <property type="entry name" value="FBOX"/>
    <property type="match status" value="1"/>
</dbReference>
<organism evidence="2 3">
    <name type="scientific">Sorghum bicolor</name>
    <name type="common">Sorghum</name>
    <name type="synonym">Sorghum vulgare</name>
    <dbReference type="NCBI Taxonomy" id="4558"/>
    <lineage>
        <taxon>Eukaryota</taxon>
        <taxon>Viridiplantae</taxon>
        <taxon>Streptophyta</taxon>
        <taxon>Embryophyta</taxon>
        <taxon>Tracheophyta</taxon>
        <taxon>Spermatophyta</taxon>
        <taxon>Magnoliopsida</taxon>
        <taxon>Liliopsida</taxon>
        <taxon>Poales</taxon>
        <taxon>Poaceae</taxon>
        <taxon>PACMAD clade</taxon>
        <taxon>Panicoideae</taxon>
        <taxon>Andropogonodae</taxon>
        <taxon>Andropogoneae</taxon>
        <taxon>Sorghinae</taxon>
        <taxon>Sorghum</taxon>
    </lineage>
</organism>
<dbReference type="PANTHER" id="PTHR31111:SF133">
    <property type="entry name" value="OS07G0196600 PROTEIN"/>
    <property type="match status" value="1"/>
</dbReference>
<dbReference type="SMART" id="SM00256">
    <property type="entry name" value="FBOX"/>
    <property type="match status" value="1"/>
</dbReference>
<gene>
    <name evidence="2" type="ORF">SORBI_3002G069800</name>
</gene>
<feature type="domain" description="F-box" evidence="1">
    <location>
        <begin position="21"/>
        <end position="67"/>
    </location>
</feature>
<dbReference type="Gene3D" id="1.20.1280.50">
    <property type="match status" value="1"/>
</dbReference>
<keyword evidence="3" id="KW-1185">Reference proteome</keyword>
<evidence type="ECO:0000259" key="1">
    <source>
        <dbReference type="PROSITE" id="PS50181"/>
    </source>
</evidence>
<dbReference type="CDD" id="cd22157">
    <property type="entry name" value="F-box_AtFBW1-like"/>
    <property type="match status" value="1"/>
</dbReference>
<dbReference type="PANTHER" id="PTHR31111">
    <property type="entry name" value="BNAA05G37150D PROTEIN-RELATED"/>
    <property type="match status" value="1"/>
</dbReference>
<dbReference type="SUPFAM" id="SSF81383">
    <property type="entry name" value="F-box domain"/>
    <property type="match status" value="1"/>
</dbReference>
<evidence type="ECO:0000313" key="3">
    <source>
        <dbReference type="Proteomes" id="UP000000768"/>
    </source>
</evidence>
<dbReference type="NCBIfam" id="TIGR01640">
    <property type="entry name" value="F_box_assoc_1"/>
    <property type="match status" value="1"/>
</dbReference>
<dbReference type="Gramene" id="OQU88658">
    <property type="protein sequence ID" value="OQU88658"/>
    <property type="gene ID" value="SORBI_3002G069800"/>
</dbReference>
<dbReference type="InterPro" id="IPR017451">
    <property type="entry name" value="F-box-assoc_interact_dom"/>
</dbReference>
<dbReference type="InterPro" id="IPR036047">
    <property type="entry name" value="F-box-like_dom_sf"/>
</dbReference>